<accession>A0A0X8X6X0</accession>
<dbReference type="NCBIfam" id="NF033788">
    <property type="entry name" value="HTH_metalloreg"/>
    <property type="match status" value="1"/>
</dbReference>
<dbReference type="SMART" id="SM00418">
    <property type="entry name" value="HTH_ARSR"/>
    <property type="match status" value="1"/>
</dbReference>
<dbReference type="PANTHER" id="PTHR33154:SF18">
    <property type="entry name" value="ARSENICAL RESISTANCE OPERON REPRESSOR"/>
    <property type="match status" value="1"/>
</dbReference>
<dbReference type="FunFam" id="1.10.10.10:FF:000279">
    <property type="entry name" value="Transcriptional regulator, ArsR family"/>
    <property type="match status" value="1"/>
</dbReference>
<evidence type="ECO:0000256" key="1">
    <source>
        <dbReference type="ARBA" id="ARBA00022849"/>
    </source>
</evidence>
<keyword evidence="2" id="KW-0805">Transcription regulation</keyword>
<dbReference type="PROSITE" id="PS50987">
    <property type="entry name" value="HTH_ARSR_2"/>
    <property type="match status" value="1"/>
</dbReference>
<dbReference type="Pfam" id="PF01022">
    <property type="entry name" value="HTH_5"/>
    <property type="match status" value="1"/>
</dbReference>
<organism evidence="6 7">
    <name type="scientific">Halorhodospira halochloris</name>
    <name type="common">Ectothiorhodospira halochloris</name>
    <dbReference type="NCBI Taxonomy" id="1052"/>
    <lineage>
        <taxon>Bacteria</taxon>
        <taxon>Pseudomonadati</taxon>
        <taxon>Pseudomonadota</taxon>
        <taxon>Gammaproteobacteria</taxon>
        <taxon>Chromatiales</taxon>
        <taxon>Ectothiorhodospiraceae</taxon>
        <taxon>Halorhodospira</taxon>
    </lineage>
</organism>
<dbReference type="InterPro" id="IPR051081">
    <property type="entry name" value="HTH_MetalResp_TranReg"/>
</dbReference>
<evidence type="ECO:0000256" key="2">
    <source>
        <dbReference type="ARBA" id="ARBA00023015"/>
    </source>
</evidence>
<keyword evidence="1" id="KW-0059">Arsenical resistance</keyword>
<dbReference type="InterPro" id="IPR036388">
    <property type="entry name" value="WH-like_DNA-bd_sf"/>
</dbReference>
<dbReference type="Gene3D" id="1.10.10.10">
    <property type="entry name" value="Winged helix-like DNA-binding domain superfamily/Winged helix DNA-binding domain"/>
    <property type="match status" value="1"/>
</dbReference>
<keyword evidence="4" id="KW-0804">Transcription</keyword>
<dbReference type="GO" id="GO:0003677">
    <property type="term" value="F:DNA binding"/>
    <property type="evidence" value="ECO:0007669"/>
    <property type="project" value="UniProtKB-KW"/>
</dbReference>
<dbReference type="RefSeq" id="WP_096407019.1">
    <property type="nucleotide sequence ID" value="NZ_AP017372.2"/>
</dbReference>
<name>A0A0X8X6X0_HALHR</name>
<dbReference type="GO" id="GO:0046685">
    <property type="term" value="P:response to arsenic-containing substance"/>
    <property type="evidence" value="ECO:0007669"/>
    <property type="project" value="UniProtKB-KW"/>
</dbReference>
<dbReference type="PANTHER" id="PTHR33154">
    <property type="entry name" value="TRANSCRIPTIONAL REGULATOR, ARSR FAMILY"/>
    <property type="match status" value="1"/>
</dbReference>
<dbReference type="NCBIfam" id="NF007528">
    <property type="entry name" value="PRK10141.1"/>
    <property type="match status" value="1"/>
</dbReference>
<keyword evidence="3" id="KW-0238">DNA-binding</keyword>
<sequence length="115" mass="13137">MQLTPEQLFRLLSDPTRLRCIMLLQSEGSLCVCELTAALDIVQPKVSRHLATLRAAGLVVDERRGQWVHYRLPDNLPVWVQEILKATVHGHDDRTERERLAAMPARPFTIDRQSA</sequence>
<dbReference type="EMBL" id="AP017372">
    <property type="protein sequence ID" value="BAU56752.1"/>
    <property type="molecule type" value="Genomic_DNA"/>
</dbReference>
<dbReference type="CDD" id="cd00090">
    <property type="entry name" value="HTH_ARSR"/>
    <property type="match status" value="1"/>
</dbReference>
<dbReference type="OrthoDB" id="9793058at2"/>
<feature type="domain" description="HTH arsR-type" evidence="5">
    <location>
        <begin position="1"/>
        <end position="95"/>
    </location>
</feature>
<dbReference type="GO" id="GO:0003700">
    <property type="term" value="F:DNA-binding transcription factor activity"/>
    <property type="evidence" value="ECO:0007669"/>
    <property type="project" value="InterPro"/>
</dbReference>
<dbReference type="AlphaFoldDB" id="A0A0X8X6X0"/>
<dbReference type="PRINTS" id="PR00778">
    <property type="entry name" value="HTHARSR"/>
</dbReference>
<evidence type="ECO:0000313" key="6">
    <source>
        <dbReference type="EMBL" id="BAU56752.1"/>
    </source>
</evidence>
<gene>
    <name evidence="6" type="primary">arsR</name>
    <name evidence="6" type="ORF">HH1059_00820</name>
</gene>
<dbReference type="SUPFAM" id="SSF46785">
    <property type="entry name" value="Winged helix' DNA-binding domain"/>
    <property type="match status" value="1"/>
</dbReference>
<evidence type="ECO:0000256" key="4">
    <source>
        <dbReference type="ARBA" id="ARBA00023163"/>
    </source>
</evidence>
<dbReference type="Proteomes" id="UP000218890">
    <property type="component" value="Chromosome"/>
</dbReference>
<evidence type="ECO:0000256" key="3">
    <source>
        <dbReference type="ARBA" id="ARBA00023125"/>
    </source>
</evidence>
<keyword evidence="7" id="KW-1185">Reference proteome</keyword>
<dbReference type="KEGG" id="hhk:HH1059_00820"/>
<dbReference type="InterPro" id="IPR001845">
    <property type="entry name" value="HTH_ArsR_DNA-bd_dom"/>
</dbReference>
<evidence type="ECO:0000313" key="7">
    <source>
        <dbReference type="Proteomes" id="UP000218890"/>
    </source>
</evidence>
<proteinExistence type="predicted"/>
<evidence type="ECO:0000259" key="5">
    <source>
        <dbReference type="PROSITE" id="PS50987"/>
    </source>
</evidence>
<dbReference type="InterPro" id="IPR011991">
    <property type="entry name" value="ArsR-like_HTH"/>
</dbReference>
<dbReference type="InterPro" id="IPR036390">
    <property type="entry name" value="WH_DNA-bd_sf"/>
</dbReference>
<reference evidence="6" key="1">
    <citation type="submission" date="2016-02" db="EMBL/GenBank/DDBJ databases">
        <title>Halorhodospira halochloris DSM-1059 complete genome, version 2.</title>
        <authorList>
            <person name="Tsukatani Y."/>
        </authorList>
    </citation>
    <scope>NUCLEOTIDE SEQUENCE</scope>
    <source>
        <strain evidence="6">DSM 1059</strain>
    </source>
</reference>
<protein>
    <submittedName>
        <fullName evidence="6">Arsenate reductase</fullName>
    </submittedName>
</protein>